<dbReference type="EMBL" id="JBHUPB010000012">
    <property type="protein sequence ID" value="MFD2969493.1"/>
    <property type="molecule type" value="Genomic_DNA"/>
</dbReference>
<organism evidence="1 2">
    <name type="scientific">Sphingobacterium bambusae</name>
    <dbReference type="NCBI Taxonomy" id="662858"/>
    <lineage>
        <taxon>Bacteria</taxon>
        <taxon>Pseudomonadati</taxon>
        <taxon>Bacteroidota</taxon>
        <taxon>Sphingobacteriia</taxon>
        <taxon>Sphingobacteriales</taxon>
        <taxon>Sphingobacteriaceae</taxon>
        <taxon>Sphingobacterium</taxon>
    </lineage>
</organism>
<dbReference type="RefSeq" id="WP_320182265.1">
    <property type="nucleotide sequence ID" value="NZ_CP138332.1"/>
</dbReference>
<sequence>MTELVLKGKIDQEKLASIVNFLKSWGIDVEVKDTVSKKEDLVPPFAESFGMWAKHDIDIKNIRKMARERRTKTYGEGSL</sequence>
<gene>
    <name evidence="1" type="ORF">ACFS7Y_19015</name>
</gene>
<proteinExistence type="predicted"/>
<name>A0ABW6BLM2_9SPHI</name>
<dbReference type="Proteomes" id="UP001597525">
    <property type="component" value="Unassembled WGS sequence"/>
</dbReference>
<comment type="caution">
    <text evidence="1">The sequence shown here is derived from an EMBL/GenBank/DDBJ whole genome shotgun (WGS) entry which is preliminary data.</text>
</comment>
<keyword evidence="2" id="KW-1185">Reference proteome</keyword>
<reference evidence="2" key="1">
    <citation type="journal article" date="2019" name="Int. J. Syst. Evol. Microbiol.">
        <title>The Global Catalogue of Microorganisms (GCM) 10K type strain sequencing project: providing services to taxonomists for standard genome sequencing and annotation.</title>
        <authorList>
            <consortium name="The Broad Institute Genomics Platform"/>
            <consortium name="The Broad Institute Genome Sequencing Center for Infectious Disease"/>
            <person name="Wu L."/>
            <person name="Ma J."/>
        </authorList>
    </citation>
    <scope>NUCLEOTIDE SEQUENCE [LARGE SCALE GENOMIC DNA]</scope>
    <source>
        <strain evidence="2">KCTC 22814</strain>
    </source>
</reference>
<protein>
    <submittedName>
        <fullName evidence="1">Uncharacterized protein</fullName>
    </submittedName>
</protein>
<evidence type="ECO:0000313" key="2">
    <source>
        <dbReference type="Proteomes" id="UP001597525"/>
    </source>
</evidence>
<accession>A0ABW6BLM2</accession>
<evidence type="ECO:0000313" key="1">
    <source>
        <dbReference type="EMBL" id="MFD2969493.1"/>
    </source>
</evidence>